<comment type="subunit">
    <text evidence="13">Homotetramer.</text>
</comment>
<feature type="binding site" evidence="13">
    <location>
        <begin position="163"/>
        <end position="164"/>
    </location>
    <ligand>
        <name>(S)-2,3,4,5-tetrahydrodipicolinate</name>
        <dbReference type="ChEBI" id="CHEBI:16845"/>
    </ligand>
</feature>
<dbReference type="PATRIC" id="fig|748449.3.peg.677"/>
<keyword evidence="3 13" id="KW-0028">Amino-acid biosynthesis</keyword>
<feature type="domain" description="Dihydrodipicolinate reductase C-terminal" evidence="15">
    <location>
        <begin position="129"/>
        <end position="261"/>
    </location>
</feature>
<evidence type="ECO:0000256" key="7">
    <source>
        <dbReference type="ARBA" id="ARBA00023027"/>
    </source>
</evidence>
<evidence type="ECO:0000256" key="5">
    <source>
        <dbReference type="ARBA" id="ARBA00022915"/>
    </source>
</evidence>
<dbReference type="HAMAP" id="MF_00102">
    <property type="entry name" value="DapB"/>
    <property type="match status" value="1"/>
</dbReference>
<comment type="caution">
    <text evidence="13">Was originally thought to be a dihydrodipicolinate reductase (DHDPR), catalyzing the conversion of dihydrodipicolinate to tetrahydrodipicolinate. However, it was shown in E.coli that the substrate of the enzymatic reaction is not dihydrodipicolinate (DHDP) but in fact (2S,4S)-4-hydroxy-2,3,4,5-tetrahydrodipicolinic acid (HTPA), the product released by the DapA-catalyzed reaction.</text>
</comment>
<comment type="pathway">
    <text evidence="9 13">Amino-acid biosynthesis; L-lysine biosynthesis via DAP pathway; (S)-tetrahydrodipicolinate from L-aspartate: step 4/4.</text>
</comment>
<dbReference type="eggNOG" id="COG0289">
    <property type="taxonomic scope" value="Bacteria"/>
</dbReference>
<evidence type="ECO:0000256" key="13">
    <source>
        <dbReference type="HAMAP-Rule" id="MF_00102"/>
    </source>
</evidence>
<dbReference type="OrthoDB" id="9790352at2"/>
<dbReference type="GO" id="GO:0008839">
    <property type="term" value="F:4-hydroxy-tetrahydrodipicolinate reductase"/>
    <property type="evidence" value="ECO:0007669"/>
    <property type="project" value="UniProtKB-UniRule"/>
</dbReference>
<comment type="catalytic activity">
    <reaction evidence="12 13">
        <text>(S)-2,3,4,5-tetrahydrodipicolinate + NAD(+) + H2O = (2S,4S)-4-hydroxy-2,3,4,5-tetrahydrodipicolinate + NADH + H(+)</text>
        <dbReference type="Rhea" id="RHEA:35323"/>
        <dbReference type="ChEBI" id="CHEBI:15377"/>
        <dbReference type="ChEBI" id="CHEBI:15378"/>
        <dbReference type="ChEBI" id="CHEBI:16845"/>
        <dbReference type="ChEBI" id="CHEBI:57540"/>
        <dbReference type="ChEBI" id="CHEBI:57945"/>
        <dbReference type="ChEBI" id="CHEBI:67139"/>
        <dbReference type="EC" id="1.17.1.8"/>
    </reaction>
</comment>
<keyword evidence="5 13" id="KW-0220">Diaminopimelate biosynthesis</keyword>
<dbReference type="STRING" id="748449.Halha_0719"/>
<dbReference type="Proteomes" id="UP000010880">
    <property type="component" value="Chromosome"/>
</dbReference>
<keyword evidence="6 13" id="KW-0560">Oxidoreductase</keyword>
<protein>
    <recommendedName>
        <fullName evidence="10 13">4-hydroxy-tetrahydrodipicolinate reductase</fullName>
        <shortName evidence="13">HTPA reductase</shortName>
        <ecNumber evidence="10 13">1.17.1.8</ecNumber>
    </recommendedName>
</protein>
<name>L0K5Y7_HALHC</name>
<evidence type="ECO:0000256" key="8">
    <source>
        <dbReference type="ARBA" id="ARBA00023154"/>
    </source>
</evidence>
<dbReference type="HOGENOM" id="CLU_047479_0_1_9"/>
<feature type="binding site" evidence="13">
    <location>
        <position position="51"/>
    </location>
    <ligand>
        <name>NAD(+)</name>
        <dbReference type="ChEBI" id="CHEBI:57540"/>
    </ligand>
</feature>
<comment type="subcellular location">
    <subcellularLocation>
        <location evidence="13">Cytoplasm</location>
    </subcellularLocation>
</comment>
<accession>L0K5Y7</accession>
<reference evidence="17" key="1">
    <citation type="submission" date="2012-02" db="EMBL/GenBank/DDBJ databases">
        <title>The complete genome of Halobacteroides halobius DSM 5150.</title>
        <authorList>
            <person name="Lucas S."/>
            <person name="Copeland A."/>
            <person name="Lapidus A."/>
            <person name="Glavina del Rio T."/>
            <person name="Dalin E."/>
            <person name="Tice H."/>
            <person name="Bruce D."/>
            <person name="Goodwin L."/>
            <person name="Pitluck S."/>
            <person name="Peters L."/>
            <person name="Mikhailova N."/>
            <person name="Gu W."/>
            <person name="Kyrpides N."/>
            <person name="Mavromatis K."/>
            <person name="Ivanova N."/>
            <person name="Brettin T."/>
            <person name="Detter J.C."/>
            <person name="Han C."/>
            <person name="Larimer F."/>
            <person name="Land M."/>
            <person name="Hauser L."/>
            <person name="Markowitz V."/>
            <person name="Cheng J.-F."/>
            <person name="Hugenholtz P."/>
            <person name="Woyke T."/>
            <person name="Wu D."/>
            <person name="Tindall B."/>
            <person name="Pomrenke H."/>
            <person name="Brambilla E."/>
            <person name="Klenk H.-P."/>
            <person name="Eisen J.A."/>
        </authorList>
    </citation>
    <scope>NUCLEOTIDE SEQUENCE [LARGE SCALE GENOMIC DNA]</scope>
    <source>
        <strain evidence="17">ATCC 35273 / DSM 5150 / MD-1</strain>
    </source>
</reference>
<keyword evidence="4 13" id="KW-0521">NADP</keyword>
<evidence type="ECO:0000256" key="10">
    <source>
        <dbReference type="ARBA" id="ARBA00038983"/>
    </source>
</evidence>
<evidence type="ECO:0000259" key="14">
    <source>
        <dbReference type="Pfam" id="PF01113"/>
    </source>
</evidence>
<dbReference type="InterPro" id="IPR036291">
    <property type="entry name" value="NAD(P)-bd_dom_sf"/>
</dbReference>
<dbReference type="InterPro" id="IPR022664">
    <property type="entry name" value="DapB_N_CS"/>
</dbReference>
<feature type="binding site" evidence="13">
    <location>
        <begin position="9"/>
        <end position="14"/>
    </location>
    <ligand>
        <name>NAD(+)</name>
        <dbReference type="ChEBI" id="CHEBI:57540"/>
    </ligand>
</feature>
<dbReference type="PANTHER" id="PTHR20836">
    <property type="entry name" value="DIHYDRODIPICOLINATE REDUCTASE"/>
    <property type="match status" value="1"/>
</dbReference>
<comment type="similarity">
    <text evidence="1 13">Belongs to the DapB family.</text>
</comment>
<evidence type="ECO:0000256" key="11">
    <source>
        <dbReference type="ARBA" id="ARBA00049080"/>
    </source>
</evidence>
<dbReference type="AlphaFoldDB" id="L0K5Y7"/>
<dbReference type="NCBIfam" id="TIGR00036">
    <property type="entry name" value="dapB"/>
    <property type="match status" value="1"/>
</dbReference>
<comment type="function">
    <text evidence="13">Catalyzes the conversion of 4-hydroxy-tetrahydrodipicolinate (HTPA) to tetrahydrodipicolinate.</text>
</comment>
<feature type="binding site" evidence="13">
    <location>
        <begin position="123"/>
        <end position="126"/>
    </location>
    <ligand>
        <name>NAD(+)</name>
        <dbReference type="ChEBI" id="CHEBI:57540"/>
    </ligand>
</feature>
<dbReference type="PIRSF" id="PIRSF000161">
    <property type="entry name" value="DHPR"/>
    <property type="match status" value="1"/>
</dbReference>
<evidence type="ECO:0000256" key="12">
    <source>
        <dbReference type="ARBA" id="ARBA00049396"/>
    </source>
</evidence>
<feature type="active site" description="Proton donor/acceptor" evidence="13">
    <location>
        <position position="153"/>
    </location>
</feature>
<evidence type="ECO:0000256" key="2">
    <source>
        <dbReference type="ARBA" id="ARBA00022490"/>
    </source>
</evidence>
<feature type="binding site" evidence="13">
    <location>
        <position position="154"/>
    </location>
    <ligand>
        <name>(S)-2,3,4,5-tetrahydrodipicolinate</name>
        <dbReference type="ChEBI" id="CHEBI:16845"/>
    </ligand>
</feature>
<dbReference type="Pfam" id="PF01113">
    <property type="entry name" value="DapB_N"/>
    <property type="match status" value="1"/>
</dbReference>
<keyword evidence="7 13" id="KW-0520">NAD</keyword>
<dbReference type="FunFam" id="3.30.360.10:FF:000009">
    <property type="entry name" value="4-hydroxy-tetrahydrodipicolinate reductase"/>
    <property type="match status" value="1"/>
</dbReference>
<dbReference type="Pfam" id="PF05173">
    <property type="entry name" value="DapB_C"/>
    <property type="match status" value="1"/>
</dbReference>
<dbReference type="InterPro" id="IPR022663">
    <property type="entry name" value="DapB_C"/>
</dbReference>
<dbReference type="GO" id="GO:0009089">
    <property type="term" value="P:lysine biosynthetic process via diaminopimelate"/>
    <property type="evidence" value="ECO:0007669"/>
    <property type="project" value="UniProtKB-UniRule"/>
</dbReference>
<dbReference type="GO" id="GO:0016726">
    <property type="term" value="F:oxidoreductase activity, acting on CH or CH2 groups, NAD or NADP as acceptor"/>
    <property type="evidence" value="ECO:0007669"/>
    <property type="project" value="UniProtKB-UniRule"/>
</dbReference>
<dbReference type="InterPro" id="IPR023940">
    <property type="entry name" value="DHDPR_bac"/>
</dbReference>
<dbReference type="GO" id="GO:0051287">
    <property type="term" value="F:NAD binding"/>
    <property type="evidence" value="ECO:0007669"/>
    <property type="project" value="UniProtKB-UniRule"/>
</dbReference>
<dbReference type="PANTHER" id="PTHR20836:SF0">
    <property type="entry name" value="4-HYDROXY-TETRAHYDRODIPICOLINATE REDUCTASE 1, CHLOROPLASTIC-RELATED"/>
    <property type="match status" value="1"/>
</dbReference>
<evidence type="ECO:0000259" key="15">
    <source>
        <dbReference type="Pfam" id="PF05173"/>
    </source>
</evidence>
<proteinExistence type="inferred from homology"/>
<evidence type="ECO:0000256" key="6">
    <source>
        <dbReference type="ARBA" id="ARBA00023002"/>
    </source>
</evidence>
<evidence type="ECO:0000256" key="4">
    <source>
        <dbReference type="ARBA" id="ARBA00022857"/>
    </source>
</evidence>
<dbReference type="UniPathway" id="UPA00034">
    <property type="reaction ID" value="UER00018"/>
</dbReference>
<dbReference type="KEGG" id="hhl:Halha_0719"/>
<comment type="catalytic activity">
    <reaction evidence="11 13">
        <text>(S)-2,3,4,5-tetrahydrodipicolinate + NADP(+) + H2O = (2S,4S)-4-hydroxy-2,3,4,5-tetrahydrodipicolinate + NADPH + H(+)</text>
        <dbReference type="Rhea" id="RHEA:35331"/>
        <dbReference type="ChEBI" id="CHEBI:15377"/>
        <dbReference type="ChEBI" id="CHEBI:15378"/>
        <dbReference type="ChEBI" id="CHEBI:16845"/>
        <dbReference type="ChEBI" id="CHEBI:57783"/>
        <dbReference type="ChEBI" id="CHEBI:58349"/>
        <dbReference type="ChEBI" id="CHEBI:67139"/>
        <dbReference type="EC" id="1.17.1.8"/>
    </reaction>
</comment>
<sequence>MKTSIVVSGANGRMGQAVVEMISEVDDFKLVGAVDVTEVGKDIHQLLGLDEDPVKITENLAETLEEVKPDVVVEFTNPQVVMEHIQTTLEYNIDIVIGTTGITEADLTKIEEWNQDKSKIVIAPNFAIGAILMMNFAQKAAKFMDDVEIIELHHDNKIDAPSGTAIKTAELIGKNLDKPDKEVEEIEKLEGARGGLQDKINIHSVRLPGLVAHQEVIFGGEGQTLSLKHDSINRKSFMPGVELAIKKLVDIDGVVYGLENLIDL</sequence>
<feature type="domain" description="Dihydrodipicolinate reductase N-terminal" evidence="14">
    <location>
        <begin position="4"/>
        <end position="126"/>
    </location>
</feature>
<evidence type="ECO:0000313" key="17">
    <source>
        <dbReference type="Proteomes" id="UP000010880"/>
    </source>
</evidence>
<dbReference type="GO" id="GO:0005829">
    <property type="term" value="C:cytosol"/>
    <property type="evidence" value="ECO:0007669"/>
    <property type="project" value="TreeGrafter"/>
</dbReference>
<evidence type="ECO:0000256" key="3">
    <source>
        <dbReference type="ARBA" id="ARBA00022605"/>
    </source>
</evidence>
<evidence type="ECO:0000256" key="9">
    <source>
        <dbReference type="ARBA" id="ARBA00037922"/>
    </source>
</evidence>
<dbReference type="PROSITE" id="PS01298">
    <property type="entry name" value="DAPB"/>
    <property type="match status" value="1"/>
</dbReference>
<dbReference type="EC" id="1.17.1.8" evidence="10 13"/>
<dbReference type="CDD" id="cd02274">
    <property type="entry name" value="DHDPR_N"/>
    <property type="match status" value="1"/>
</dbReference>
<dbReference type="EMBL" id="CP003359">
    <property type="protein sequence ID" value="AGB40692.1"/>
    <property type="molecule type" value="Genomic_DNA"/>
</dbReference>
<keyword evidence="8 13" id="KW-0457">Lysine biosynthesis</keyword>
<dbReference type="RefSeq" id="WP_015326418.1">
    <property type="nucleotide sequence ID" value="NC_019978.1"/>
</dbReference>
<dbReference type="Gene3D" id="3.30.360.10">
    <property type="entry name" value="Dihydrodipicolinate Reductase, domain 2"/>
    <property type="match status" value="1"/>
</dbReference>
<comment type="caution">
    <text evidence="13">Lacks conserved residue(s) required for the propagation of feature annotation.</text>
</comment>
<keyword evidence="17" id="KW-1185">Reference proteome</keyword>
<organism evidence="16 17">
    <name type="scientific">Halobacteroides halobius (strain ATCC 35273 / DSM 5150 / MD-1)</name>
    <dbReference type="NCBI Taxonomy" id="748449"/>
    <lineage>
        <taxon>Bacteria</taxon>
        <taxon>Bacillati</taxon>
        <taxon>Bacillota</taxon>
        <taxon>Clostridia</taxon>
        <taxon>Halanaerobiales</taxon>
        <taxon>Halobacteroidaceae</taxon>
        <taxon>Halobacteroides</taxon>
    </lineage>
</organism>
<dbReference type="GO" id="GO:0019877">
    <property type="term" value="P:diaminopimelate biosynthetic process"/>
    <property type="evidence" value="ECO:0007669"/>
    <property type="project" value="UniProtKB-UniRule"/>
</dbReference>
<dbReference type="SUPFAM" id="SSF55347">
    <property type="entry name" value="Glyceraldehyde-3-phosphate dehydrogenase-like, C-terminal domain"/>
    <property type="match status" value="1"/>
</dbReference>
<evidence type="ECO:0000256" key="1">
    <source>
        <dbReference type="ARBA" id="ARBA00006642"/>
    </source>
</evidence>
<dbReference type="SUPFAM" id="SSF51735">
    <property type="entry name" value="NAD(P)-binding Rossmann-fold domains"/>
    <property type="match status" value="1"/>
</dbReference>
<feature type="active site" description="Proton donor" evidence="13">
    <location>
        <position position="157"/>
    </location>
</feature>
<evidence type="ECO:0000313" key="16">
    <source>
        <dbReference type="EMBL" id="AGB40692.1"/>
    </source>
</evidence>
<gene>
    <name evidence="13" type="primary">dapB</name>
    <name evidence="16" type="ordered locus">Halha_0719</name>
</gene>
<keyword evidence="2 13" id="KW-0963">Cytoplasm</keyword>
<dbReference type="Gene3D" id="3.40.50.720">
    <property type="entry name" value="NAD(P)-binding Rossmann-like Domain"/>
    <property type="match status" value="1"/>
</dbReference>
<dbReference type="GO" id="GO:0050661">
    <property type="term" value="F:NADP binding"/>
    <property type="evidence" value="ECO:0007669"/>
    <property type="project" value="UniProtKB-UniRule"/>
</dbReference>
<dbReference type="InterPro" id="IPR000846">
    <property type="entry name" value="DapB_N"/>
</dbReference>
<feature type="binding site" evidence="13">
    <location>
        <begin position="98"/>
        <end position="100"/>
    </location>
    <ligand>
        <name>NAD(+)</name>
        <dbReference type="ChEBI" id="CHEBI:57540"/>
    </ligand>
</feature>